<evidence type="ECO:0000256" key="2">
    <source>
        <dbReference type="ARBA" id="ARBA00023002"/>
    </source>
</evidence>
<protein>
    <submittedName>
        <fullName evidence="3">Oxidoreductase</fullName>
    </submittedName>
</protein>
<dbReference type="Proteomes" id="UP001215598">
    <property type="component" value="Unassembled WGS sequence"/>
</dbReference>
<dbReference type="PANTHER" id="PTHR24320">
    <property type="entry name" value="RETINOL DEHYDROGENASE"/>
    <property type="match status" value="1"/>
</dbReference>
<dbReference type="InterPro" id="IPR036291">
    <property type="entry name" value="NAD(P)-bd_dom_sf"/>
</dbReference>
<dbReference type="InterPro" id="IPR002347">
    <property type="entry name" value="SDR_fam"/>
</dbReference>
<dbReference type="AlphaFoldDB" id="A0AAD7IY05"/>
<evidence type="ECO:0000313" key="4">
    <source>
        <dbReference type="Proteomes" id="UP001215598"/>
    </source>
</evidence>
<name>A0AAD7IY05_9AGAR</name>
<comment type="caution">
    <text evidence="3">The sequence shown here is derived from an EMBL/GenBank/DDBJ whole genome shotgun (WGS) entry which is preliminary data.</text>
</comment>
<dbReference type="SUPFAM" id="SSF51735">
    <property type="entry name" value="NAD(P)-binding Rossmann-fold domains"/>
    <property type="match status" value="1"/>
</dbReference>
<reference evidence="3" key="1">
    <citation type="submission" date="2023-03" db="EMBL/GenBank/DDBJ databases">
        <title>Massive genome expansion in bonnet fungi (Mycena s.s.) driven by repeated elements and novel gene families across ecological guilds.</title>
        <authorList>
            <consortium name="Lawrence Berkeley National Laboratory"/>
            <person name="Harder C.B."/>
            <person name="Miyauchi S."/>
            <person name="Viragh M."/>
            <person name="Kuo A."/>
            <person name="Thoen E."/>
            <person name="Andreopoulos B."/>
            <person name="Lu D."/>
            <person name="Skrede I."/>
            <person name="Drula E."/>
            <person name="Henrissat B."/>
            <person name="Morin E."/>
            <person name="Kohler A."/>
            <person name="Barry K."/>
            <person name="LaButti K."/>
            <person name="Morin E."/>
            <person name="Salamov A."/>
            <person name="Lipzen A."/>
            <person name="Mereny Z."/>
            <person name="Hegedus B."/>
            <person name="Baldrian P."/>
            <person name="Stursova M."/>
            <person name="Weitz H."/>
            <person name="Taylor A."/>
            <person name="Grigoriev I.V."/>
            <person name="Nagy L.G."/>
            <person name="Martin F."/>
            <person name="Kauserud H."/>
        </authorList>
    </citation>
    <scope>NUCLEOTIDE SEQUENCE</scope>
    <source>
        <strain evidence="3">CBHHK182m</strain>
    </source>
</reference>
<evidence type="ECO:0000313" key="3">
    <source>
        <dbReference type="EMBL" id="KAJ7750896.1"/>
    </source>
</evidence>
<accession>A0AAD7IY05</accession>
<dbReference type="EMBL" id="JARKIB010000064">
    <property type="protein sequence ID" value="KAJ7750896.1"/>
    <property type="molecule type" value="Genomic_DNA"/>
</dbReference>
<organism evidence="3 4">
    <name type="scientific">Mycena metata</name>
    <dbReference type="NCBI Taxonomy" id="1033252"/>
    <lineage>
        <taxon>Eukaryota</taxon>
        <taxon>Fungi</taxon>
        <taxon>Dikarya</taxon>
        <taxon>Basidiomycota</taxon>
        <taxon>Agaricomycotina</taxon>
        <taxon>Agaricomycetes</taxon>
        <taxon>Agaricomycetidae</taxon>
        <taxon>Agaricales</taxon>
        <taxon>Marasmiineae</taxon>
        <taxon>Mycenaceae</taxon>
        <taxon>Mycena</taxon>
    </lineage>
</organism>
<proteinExistence type="inferred from homology"/>
<dbReference type="GO" id="GO:0016491">
    <property type="term" value="F:oxidoreductase activity"/>
    <property type="evidence" value="ECO:0007669"/>
    <property type="project" value="UniProtKB-KW"/>
</dbReference>
<keyword evidence="2" id="KW-0560">Oxidoreductase</keyword>
<comment type="similarity">
    <text evidence="1">Belongs to the short-chain dehydrogenases/reductases (SDR) family.</text>
</comment>
<dbReference type="PANTHER" id="PTHR24320:SF154">
    <property type="entry name" value="OXIDOREDUCTASE, SHORT-CHAIN DEHYDROGENASE_REDUCTASE FAMILY (AFU_ORTHOLOGUE AFUA_2G04560)"/>
    <property type="match status" value="1"/>
</dbReference>
<evidence type="ECO:0000256" key="1">
    <source>
        <dbReference type="ARBA" id="ARBA00006484"/>
    </source>
</evidence>
<dbReference type="Pfam" id="PF00106">
    <property type="entry name" value="adh_short"/>
    <property type="match status" value="1"/>
</dbReference>
<sequence>MRNMITSFYAHPHHPTMKFDPSNIPNLSEKVFLVTGGTAGIGRETLLALAKHNPKGLYFTGRNFQRGAQVVADINTTAPSITAAFLECDLESLASVQRAVEQFLSQSDRLDVLICNAGVMNVPPALTKDGYEVHFGLNHLAHALFMKLLLPTLLRTADLPNADVRIVSLTSKGYSMHPRGGILFEDLRTTQASGQLFIESMRYGQSKLANILYVAELARRYPKITAVAVHPGVVRTELVSTQTAFMKAMIVLTNPFSRVSPAEGAYNTLWAATSDRTKIVNGEYYEPVGVPGGHSRQSRDKKLAAQLWEWTDKELQGYQ</sequence>
<dbReference type="PRINTS" id="PR00081">
    <property type="entry name" value="GDHRDH"/>
</dbReference>
<gene>
    <name evidence="3" type="ORF">B0H16DRAFT_1842222</name>
</gene>
<keyword evidence="4" id="KW-1185">Reference proteome</keyword>
<feature type="non-terminal residue" evidence="3">
    <location>
        <position position="1"/>
    </location>
</feature>
<dbReference type="Gene3D" id="3.40.50.720">
    <property type="entry name" value="NAD(P)-binding Rossmann-like Domain"/>
    <property type="match status" value="1"/>
</dbReference>